<evidence type="ECO:0000313" key="1">
    <source>
        <dbReference type="EMBL" id="TNN32238.1"/>
    </source>
</evidence>
<evidence type="ECO:0000313" key="2">
    <source>
        <dbReference type="Proteomes" id="UP000314294"/>
    </source>
</evidence>
<gene>
    <name evidence="1" type="ORF">EYF80_057602</name>
</gene>
<accession>A0A4Z2ETW1</accession>
<dbReference type="EMBL" id="SRLO01002826">
    <property type="protein sequence ID" value="TNN32238.1"/>
    <property type="molecule type" value="Genomic_DNA"/>
</dbReference>
<dbReference type="Proteomes" id="UP000314294">
    <property type="component" value="Unassembled WGS sequence"/>
</dbReference>
<protein>
    <submittedName>
        <fullName evidence="1">Uncharacterized protein</fullName>
    </submittedName>
</protein>
<organism evidence="1 2">
    <name type="scientific">Liparis tanakae</name>
    <name type="common">Tanaka's snailfish</name>
    <dbReference type="NCBI Taxonomy" id="230148"/>
    <lineage>
        <taxon>Eukaryota</taxon>
        <taxon>Metazoa</taxon>
        <taxon>Chordata</taxon>
        <taxon>Craniata</taxon>
        <taxon>Vertebrata</taxon>
        <taxon>Euteleostomi</taxon>
        <taxon>Actinopterygii</taxon>
        <taxon>Neopterygii</taxon>
        <taxon>Teleostei</taxon>
        <taxon>Neoteleostei</taxon>
        <taxon>Acanthomorphata</taxon>
        <taxon>Eupercaria</taxon>
        <taxon>Perciformes</taxon>
        <taxon>Cottioidei</taxon>
        <taxon>Cottales</taxon>
        <taxon>Liparidae</taxon>
        <taxon>Liparis</taxon>
    </lineage>
</organism>
<dbReference type="AlphaFoldDB" id="A0A4Z2ETW1"/>
<sequence>MTASLALKSSVVTTRDKQEAARHLLQVAGLSSSASWFLRCSKVAKRLRGRGGPVNVGFSGFWSDLDRL</sequence>
<keyword evidence="2" id="KW-1185">Reference proteome</keyword>
<proteinExistence type="predicted"/>
<reference evidence="1 2" key="1">
    <citation type="submission" date="2019-03" db="EMBL/GenBank/DDBJ databases">
        <title>First draft genome of Liparis tanakae, snailfish: a comprehensive survey of snailfish specific genes.</title>
        <authorList>
            <person name="Kim W."/>
            <person name="Song I."/>
            <person name="Jeong J.-H."/>
            <person name="Kim D."/>
            <person name="Kim S."/>
            <person name="Ryu S."/>
            <person name="Song J.Y."/>
            <person name="Lee S.K."/>
        </authorList>
    </citation>
    <scope>NUCLEOTIDE SEQUENCE [LARGE SCALE GENOMIC DNA]</scope>
    <source>
        <tissue evidence="1">Muscle</tissue>
    </source>
</reference>
<name>A0A4Z2ETW1_9TELE</name>
<comment type="caution">
    <text evidence="1">The sequence shown here is derived from an EMBL/GenBank/DDBJ whole genome shotgun (WGS) entry which is preliminary data.</text>
</comment>